<proteinExistence type="predicted"/>
<sequence>MTTADGVPAGPGSAWLEARFGAGSLWRPVAAALPAELTNPAAREFLTAVGFPTVKLGLIDFDSTSLAANEDMHPFDADELYGRRYPDDDSPPRNFCFWVGTWWDQELMLDAAGGGVDHYDPSGWDHGEGYRGPAAVSLAALAGQLGSLAERREALEDLRRRDAALVELRERLRDFDADADESSFWNAVFEHLSE</sequence>
<evidence type="ECO:0008006" key="3">
    <source>
        <dbReference type="Google" id="ProtNLM"/>
    </source>
</evidence>
<evidence type="ECO:0000313" key="1">
    <source>
        <dbReference type="EMBL" id="GAA2324113.1"/>
    </source>
</evidence>
<dbReference type="InterPro" id="IPR025851">
    <property type="entry name" value="SUKH-4"/>
</dbReference>
<dbReference type="EMBL" id="BAAASX010000002">
    <property type="protein sequence ID" value="GAA2324113.1"/>
    <property type="molecule type" value="Genomic_DNA"/>
</dbReference>
<keyword evidence="2" id="KW-1185">Reference proteome</keyword>
<reference evidence="2" key="1">
    <citation type="journal article" date="2019" name="Int. J. Syst. Evol. Microbiol.">
        <title>The Global Catalogue of Microorganisms (GCM) 10K type strain sequencing project: providing services to taxonomists for standard genome sequencing and annotation.</title>
        <authorList>
            <consortium name="The Broad Institute Genomics Platform"/>
            <consortium name="The Broad Institute Genome Sequencing Center for Infectious Disease"/>
            <person name="Wu L."/>
            <person name="Ma J."/>
        </authorList>
    </citation>
    <scope>NUCLEOTIDE SEQUENCE [LARGE SCALE GENOMIC DNA]</scope>
    <source>
        <strain evidence="2">JCM 6238</strain>
    </source>
</reference>
<gene>
    <name evidence="1" type="ORF">GCM10010403_12860</name>
</gene>
<dbReference type="Pfam" id="PF14435">
    <property type="entry name" value="SUKH-4"/>
    <property type="match status" value="1"/>
</dbReference>
<accession>A0ABP5S5M4</accession>
<name>A0ABP5S5M4_9ACTN</name>
<dbReference type="RefSeq" id="WP_310285877.1">
    <property type="nucleotide sequence ID" value="NZ_BAAASX010000002.1"/>
</dbReference>
<organism evidence="1 2">
    <name type="scientific">Glycomyces rutgersensis</name>
    <dbReference type="NCBI Taxonomy" id="58115"/>
    <lineage>
        <taxon>Bacteria</taxon>
        <taxon>Bacillati</taxon>
        <taxon>Actinomycetota</taxon>
        <taxon>Actinomycetes</taxon>
        <taxon>Glycomycetales</taxon>
        <taxon>Glycomycetaceae</taxon>
        <taxon>Glycomyces</taxon>
    </lineage>
</organism>
<comment type="caution">
    <text evidence="1">The sequence shown here is derived from an EMBL/GenBank/DDBJ whole genome shotgun (WGS) entry which is preliminary data.</text>
</comment>
<dbReference type="Proteomes" id="UP001501584">
    <property type="component" value="Unassembled WGS sequence"/>
</dbReference>
<protein>
    <recommendedName>
        <fullName evidence="3">SUKH-4 immunity protein</fullName>
    </recommendedName>
</protein>
<evidence type="ECO:0000313" key="2">
    <source>
        <dbReference type="Proteomes" id="UP001501584"/>
    </source>
</evidence>